<dbReference type="Proteomes" id="UP000198970">
    <property type="component" value="Chromosome I"/>
</dbReference>
<proteinExistence type="predicted"/>
<evidence type="ECO:0000313" key="2">
    <source>
        <dbReference type="EMBL" id="SET57117.1"/>
    </source>
</evidence>
<sequence length="260" mass="29576">MKKQLISIIFLIIIAVNFGFPKVISAASQDINDTQDEVSNQYLEPLLAALKSRNNEEMRKLWIEEMGKAESKEGDQTFEMLFDMWNGKDWTSVEKLDEKRRLAEGDTPSATIYRYKVMNKESTTKIEFAVEDASKRIDAMNISLDLQTTAALLIRRNFGVTPCLFIGLVVAEIGFSLYVAFLCIRTKPKLWGIWLAFILTIYGGIAIATKGDLIVSFFVYTFAFPRLSIHQNSVSKVYLSVPIGAIIYLIKYKRKSIKNQ</sequence>
<keyword evidence="1" id="KW-0472">Membrane</keyword>
<feature type="transmembrane region" description="Helical" evidence="1">
    <location>
        <begin position="229"/>
        <end position="250"/>
    </location>
</feature>
<reference evidence="2 3" key="1">
    <citation type="submission" date="2016-10" db="EMBL/GenBank/DDBJ databases">
        <authorList>
            <person name="Varghese N."/>
            <person name="Submissions S."/>
        </authorList>
    </citation>
    <scope>NUCLEOTIDE SEQUENCE [LARGE SCALE GENOMIC DNA]</scope>
    <source>
        <strain evidence="2 3">ATCC 19403</strain>
    </source>
</reference>
<dbReference type="EMBL" id="LT630003">
    <property type="protein sequence ID" value="SET57117.1"/>
    <property type="molecule type" value="Genomic_DNA"/>
</dbReference>
<keyword evidence="3" id="KW-1185">Reference proteome</keyword>
<feature type="transmembrane region" description="Helical" evidence="1">
    <location>
        <begin position="164"/>
        <end position="184"/>
    </location>
</feature>
<protein>
    <submittedName>
        <fullName evidence="2">Uncharacterized protein</fullName>
    </submittedName>
</protein>
<dbReference type="RefSeq" id="WP_100041425.1">
    <property type="nucleotide sequence ID" value="NZ_LT630003.1"/>
</dbReference>
<keyword evidence="1" id="KW-0812">Transmembrane</keyword>
<evidence type="ECO:0000256" key="1">
    <source>
        <dbReference type="SAM" id="Phobius"/>
    </source>
</evidence>
<keyword evidence="1" id="KW-1133">Transmembrane helix</keyword>
<organism evidence="2 3">
    <name type="scientific">Lacrimispora sphenoides JCM 1415</name>
    <dbReference type="NCBI Taxonomy" id="1297793"/>
    <lineage>
        <taxon>Bacteria</taxon>
        <taxon>Bacillati</taxon>
        <taxon>Bacillota</taxon>
        <taxon>Clostridia</taxon>
        <taxon>Lachnospirales</taxon>
        <taxon>Lachnospiraceae</taxon>
        <taxon>Lacrimispora</taxon>
    </lineage>
</organism>
<evidence type="ECO:0000313" key="3">
    <source>
        <dbReference type="Proteomes" id="UP000198970"/>
    </source>
</evidence>
<gene>
    <name evidence="2" type="ORF">SAMN02745906_0431</name>
</gene>
<accession>A0ABY1C2J3</accession>
<name>A0ABY1C2J3_9FIRM</name>
<feature type="transmembrane region" description="Helical" evidence="1">
    <location>
        <begin position="191"/>
        <end position="209"/>
    </location>
</feature>